<accession>A0A1L9USX0</accession>
<gene>
    <name evidence="2" type="ORF">ASPBRDRAFT_460744</name>
</gene>
<dbReference type="AlphaFoldDB" id="A0A1L9USX0"/>
<feature type="region of interest" description="Disordered" evidence="1">
    <location>
        <begin position="14"/>
        <end position="42"/>
    </location>
</feature>
<feature type="compositionally biased region" description="Polar residues" evidence="1">
    <location>
        <begin position="14"/>
        <end position="33"/>
    </location>
</feature>
<proteinExistence type="predicted"/>
<dbReference type="Proteomes" id="UP000184499">
    <property type="component" value="Unassembled WGS sequence"/>
</dbReference>
<dbReference type="VEuPathDB" id="FungiDB:ASPBRDRAFT_460744"/>
<sequence>MGYQRECIHVWLRSQDSGTKTTPSSNPVPTSRESPPPASRGGRQGFQPLGIPWLSFPSRTSCCSIHPALNCLISARNSHSFPCLFPFSLSPSKQQVLIVKLLSIVPPRLALACVQTRANRYTLHNSSHLLPLPSGLHLPSSTCCRCCCGPLLVCPFRLHLTILFSTSPFLFFQSSLLLCFLLSPIWQHPLPSSLSCPFVSNC</sequence>
<dbReference type="EMBL" id="KV878681">
    <property type="protein sequence ID" value="OJJ74731.1"/>
    <property type="molecule type" value="Genomic_DNA"/>
</dbReference>
<reference evidence="3" key="1">
    <citation type="journal article" date="2017" name="Genome Biol.">
        <title>Comparative genomics reveals high biological diversity and specific adaptations in the industrially and medically important fungal genus Aspergillus.</title>
        <authorList>
            <person name="de Vries R.P."/>
            <person name="Riley R."/>
            <person name="Wiebenga A."/>
            <person name="Aguilar-Osorio G."/>
            <person name="Amillis S."/>
            <person name="Uchima C.A."/>
            <person name="Anderluh G."/>
            <person name="Asadollahi M."/>
            <person name="Askin M."/>
            <person name="Barry K."/>
            <person name="Battaglia E."/>
            <person name="Bayram O."/>
            <person name="Benocci T."/>
            <person name="Braus-Stromeyer S.A."/>
            <person name="Caldana C."/>
            <person name="Canovas D."/>
            <person name="Cerqueira G.C."/>
            <person name="Chen F."/>
            <person name="Chen W."/>
            <person name="Choi C."/>
            <person name="Clum A."/>
            <person name="Dos Santos R.A."/>
            <person name="Damasio A.R."/>
            <person name="Diallinas G."/>
            <person name="Emri T."/>
            <person name="Fekete E."/>
            <person name="Flipphi M."/>
            <person name="Freyberg S."/>
            <person name="Gallo A."/>
            <person name="Gournas C."/>
            <person name="Habgood R."/>
            <person name="Hainaut M."/>
            <person name="Harispe M.L."/>
            <person name="Henrissat B."/>
            <person name="Hilden K.S."/>
            <person name="Hope R."/>
            <person name="Hossain A."/>
            <person name="Karabika E."/>
            <person name="Karaffa L."/>
            <person name="Karanyi Z."/>
            <person name="Krasevec N."/>
            <person name="Kuo A."/>
            <person name="Kusch H."/>
            <person name="LaButti K."/>
            <person name="Lagendijk E.L."/>
            <person name="Lapidus A."/>
            <person name="Levasseur A."/>
            <person name="Lindquist E."/>
            <person name="Lipzen A."/>
            <person name="Logrieco A.F."/>
            <person name="MacCabe A."/>
            <person name="Maekelae M.R."/>
            <person name="Malavazi I."/>
            <person name="Melin P."/>
            <person name="Meyer V."/>
            <person name="Mielnichuk N."/>
            <person name="Miskei M."/>
            <person name="Molnar A.P."/>
            <person name="Mule G."/>
            <person name="Ngan C.Y."/>
            <person name="Orejas M."/>
            <person name="Orosz E."/>
            <person name="Ouedraogo J.P."/>
            <person name="Overkamp K.M."/>
            <person name="Park H.-S."/>
            <person name="Perrone G."/>
            <person name="Piumi F."/>
            <person name="Punt P.J."/>
            <person name="Ram A.F."/>
            <person name="Ramon A."/>
            <person name="Rauscher S."/>
            <person name="Record E."/>
            <person name="Riano-Pachon D.M."/>
            <person name="Robert V."/>
            <person name="Roehrig J."/>
            <person name="Ruller R."/>
            <person name="Salamov A."/>
            <person name="Salih N.S."/>
            <person name="Samson R.A."/>
            <person name="Sandor E."/>
            <person name="Sanguinetti M."/>
            <person name="Schuetze T."/>
            <person name="Sepcic K."/>
            <person name="Shelest E."/>
            <person name="Sherlock G."/>
            <person name="Sophianopoulou V."/>
            <person name="Squina F.M."/>
            <person name="Sun H."/>
            <person name="Susca A."/>
            <person name="Todd R.B."/>
            <person name="Tsang A."/>
            <person name="Unkles S.E."/>
            <person name="van de Wiele N."/>
            <person name="van Rossen-Uffink D."/>
            <person name="Oliveira J.V."/>
            <person name="Vesth T.C."/>
            <person name="Visser J."/>
            <person name="Yu J.-H."/>
            <person name="Zhou M."/>
            <person name="Andersen M.R."/>
            <person name="Archer D.B."/>
            <person name="Baker S.E."/>
            <person name="Benoit I."/>
            <person name="Brakhage A.A."/>
            <person name="Braus G.H."/>
            <person name="Fischer R."/>
            <person name="Frisvad J.C."/>
            <person name="Goldman G.H."/>
            <person name="Houbraken J."/>
            <person name="Oakley B."/>
            <person name="Pocsi I."/>
            <person name="Scazzocchio C."/>
            <person name="Seiboth B."/>
            <person name="vanKuyk P.A."/>
            <person name="Wortman J."/>
            <person name="Dyer P.S."/>
            <person name="Grigoriev I.V."/>
        </authorList>
    </citation>
    <scope>NUCLEOTIDE SEQUENCE [LARGE SCALE GENOMIC DNA]</scope>
    <source>
        <strain evidence="3">CBS 101740 / IMI 381727 / IBT 21946</strain>
    </source>
</reference>
<evidence type="ECO:0000313" key="2">
    <source>
        <dbReference type="EMBL" id="OJJ74731.1"/>
    </source>
</evidence>
<evidence type="ECO:0000313" key="3">
    <source>
        <dbReference type="Proteomes" id="UP000184499"/>
    </source>
</evidence>
<dbReference type="RefSeq" id="XP_067481979.1">
    <property type="nucleotide sequence ID" value="XM_067625548.1"/>
</dbReference>
<organism evidence="2 3">
    <name type="scientific">Aspergillus brasiliensis (strain CBS 101740 / IMI 381727 / IBT 21946)</name>
    <dbReference type="NCBI Taxonomy" id="767769"/>
    <lineage>
        <taxon>Eukaryota</taxon>
        <taxon>Fungi</taxon>
        <taxon>Dikarya</taxon>
        <taxon>Ascomycota</taxon>
        <taxon>Pezizomycotina</taxon>
        <taxon>Eurotiomycetes</taxon>
        <taxon>Eurotiomycetidae</taxon>
        <taxon>Eurotiales</taxon>
        <taxon>Aspergillaceae</taxon>
        <taxon>Aspergillus</taxon>
        <taxon>Aspergillus subgen. Circumdati</taxon>
    </lineage>
</organism>
<dbReference type="GeneID" id="93578036"/>
<evidence type="ECO:0000256" key="1">
    <source>
        <dbReference type="SAM" id="MobiDB-lite"/>
    </source>
</evidence>
<name>A0A1L9USX0_ASPBC</name>
<keyword evidence="3" id="KW-1185">Reference proteome</keyword>
<protein>
    <submittedName>
        <fullName evidence="2">Uncharacterized protein</fullName>
    </submittedName>
</protein>